<gene>
    <name evidence="1" type="ORF">ABID12_003865</name>
</gene>
<dbReference type="RefSeq" id="WP_354435702.1">
    <property type="nucleotide sequence ID" value="NZ_JBEPLY010000017.1"/>
</dbReference>
<name>A0ABV2IG35_9HYPH</name>
<evidence type="ECO:0000313" key="2">
    <source>
        <dbReference type="Proteomes" id="UP001549164"/>
    </source>
</evidence>
<comment type="caution">
    <text evidence="1">The sequence shown here is derived from an EMBL/GenBank/DDBJ whole genome shotgun (WGS) entry which is preliminary data.</text>
</comment>
<reference evidence="1 2" key="1">
    <citation type="submission" date="2024-06" db="EMBL/GenBank/DDBJ databases">
        <title>Genomic Encyclopedia of Type Strains, Phase IV (KMG-IV): sequencing the most valuable type-strain genomes for metagenomic binning, comparative biology and taxonomic classification.</title>
        <authorList>
            <person name="Goeker M."/>
        </authorList>
    </citation>
    <scope>NUCLEOTIDE SEQUENCE [LARGE SCALE GENOMIC DNA]</scope>
    <source>
        <strain evidence="1 2">DSM 28102</strain>
    </source>
</reference>
<sequence>MQPQIDPAMVLHYKTTCQDFDVEIYFDPRPSLSDFQIRNTAKGGIKGISFLVKGNRKKRNINYKDINFINGINILKIENGNFSKEISIIPDPGIPYSAFEPEKLISINDDLDKKGYFYSPAPYSGFSTFTGSQIVVGKYKLIQKSYDILSIDGKPCNITVPPYYFEVTP</sequence>
<organism evidence="1 2">
    <name type="scientific">Martelella mangrovi</name>
    <dbReference type="NCBI Taxonomy" id="1397477"/>
    <lineage>
        <taxon>Bacteria</taxon>
        <taxon>Pseudomonadati</taxon>
        <taxon>Pseudomonadota</taxon>
        <taxon>Alphaproteobacteria</taxon>
        <taxon>Hyphomicrobiales</taxon>
        <taxon>Aurantimonadaceae</taxon>
        <taxon>Martelella</taxon>
    </lineage>
</organism>
<evidence type="ECO:0000313" key="1">
    <source>
        <dbReference type="EMBL" id="MET3601902.1"/>
    </source>
</evidence>
<protein>
    <submittedName>
        <fullName evidence="1">Uncharacterized protein</fullName>
    </submittedName>
</protein>
<proteinExistence type="predicted"/>
<keyword evidence="2" id="KW-1185">Reference proteome</keyword>
<accession>A0ABV2IG35</accession>
<dbReference type="Proteomes" id="UP001549164">
    <property type="component" value="Unassembled WGS sequence"/>
</dbReference>
<dbReference type="EMBL" id="JBEPLY010000017">
    <property type="protein sequence ID" value="MET3601902.1"/>
    <property type="molecule type" value="Genomic_DNA"/>
</dbReference>